<organism evidence="3 4">
    <name type="scientific">Bradyrhizobium macuxiense</name>
    <dbReference type="NCBI Taxonomy" id="1755647"/>
    <lineage>
        <taxon>Bacteria</taxon>
        <taxon>Pseudomonadati</taxon>
        <taxon>Pseudomonadota</taxon>
        <taxon>Alphaproteobacteria</taxon>
        <taxon>Hyphomicrobiales</taxon>
        <taxon>Nitrobacteraceae</taxon>
        <taxon>Bradyrhizobium</taxon>
    </lineage>
</organism>
<name>A0A120FJB8_9BRAD</name>
<dbReference type="PANTHER" id="PTHR30204:SF98">
    <property type="entry name" value="HTH-TYPE TRANSCRIPTIONAL REGULATOR ADHR"/>
    <property type="match status" value="1"/>
</dbReference>
<dbReference type="AlphaFoldDB" id="A0A120FJB8"/>
<dbReference type="Gene3D" id="1.10.1660.10">
    <property type="match status" value="1"/>
</dbReference>
<dbReference type="Proteomes" id="UP000057737">
    <property type="component" value="Unassembled WGS sequence"/>
</dbReference>
<evidence type="ECO:0000313" key="4">
    <source>
        <dbReference type="Proteomes" id="UP000057737"/>
    </source>
</evidence>
<dbReference type="PROSITE" id="PS50937">
    <property type="entry name" value="HTH_MERR_2"/>
    <property type="match status" value="1"/>
</dbReference>
<dbReference type="PANTHER" id="PTHR30204">
    <property type="entry name" value="REDOX-CYCLING DRUG-SENSING TRANSCRIPTIONAL ACTIVATOR SOXR"/>
    <property type="match status" value="1"/>
</dbReference>
<dbReference type="SUPFAM" id="SSF46955">
    <property type="entry name" value="Putative DNA-binding domain"/>
    <property type="match status" value="1"/>
</dbReference>
<dbReference type="OrthoDB" id="9802944at2"/>
<evidence type="ECO:0000256" key="1">
    <source>
        <dbReference type="ARBA" id="ARBA00023125"/>
    </source>
</evidence>
<dbReference type="InterPro" id="IPR047057">
    <property type="entry name" value="MerR_fam"/>
</dbReference>
<dbReference type="GO" id="GO:0003700">
    <property type="term" value="F:DNA-binding transcription factor activity"/>
    <property type="evidence" value="ECO:0007669"/>
    <property type="project" value="InterPro"/>
</dbReference>
<gene>
    <name evidence="3" type="ORF">AS156_17865</name>
</gene>
<dbReference type="SMART" id="SM00422">
    <property type="entry name" value="HTH_MERR"/>
    <property type="match status" value="1"/>
</dbReference>
<protein>
    <submittedName>
        <fullName evidence="3">MerR family transcriptional regulator</fullName>
    </submittedName>
</protein>
<dbReference type="InterPro" id="IPR000551">
    <property type="entry name" value="MerR-type_HTH_dom"/>
</dbReference>
<dbReference type="GO" id="GO:0003677">
    <property type="term" value="F:DNA binding"/>
    <property type="evidence" value="ECO:0007669"/>
    <property type="project" value="UniProtKB-KW"/>
</dbReference>
<sequence length="153" mass="17474">MDARTPQAQAVPSALYIGDIARRSGRSVHTIRWYEAQGLMPGVIRDRGRRRVYSDYHIGWLDLMERLRLTGMSIRQLREYTALVKQGSASLRKRRALLAEHQLRVQAMIAKWTEALALVDAKIEFYDEWVAGGTRPAVSPQQRARAKRSATRA</sequence>
<evidence type="ECO:0000259" key="2">
    <source>
        <dbReference type="PROSITE" id="PS50937"/>
    </source>
</evidence>
<accession>A0A120FJB8</accession>
<feature type="domain" description="HTH merR-type" evidence="2">
    <location>
        <begin position="14"/>
        <end position="83"/>
    </location>
</feature>
<dbReference type="Pfam" id="PF13411">
    <property type="entry name" value="MerR_1"/>
    <property type="match status" value="1"/>
</dbReference>
<dbReference type="CDD" id="cd01109">
    <property type="entry name" value="HTH_YyaN"/>
    <property type="match status" value="1"/>
</dbReference>
<dbReference type="RefSeq" id="WP_066513258.1">
    <property type="nucleotide sequence ID" value="NZ_LNCU01000106.1"/>
</dbReference>
<evidence type="ECO:0000313" key="3">
    <source>
        <dbReference type="EMBL" id="KWV48859.1"/>
    </source>
</evidence>
<reference evidence="3 4" key="1">
    <citation type="submission" date="2015-11" db="EMBL/GenBank/DDBJ databases">
        <title>Draft Genome Sequence of the Strain BR 10303 (Bradyrhizobium sp.) isolated from nodules of Centrolobium paraense.</title>
        <authorList>
            <person name="Zelli J.E."/>
            <person name="Simoes-Araujo J.L."/>
            <person name="Barauna A.C."/>
            <person name="Silva K."/>
        </authorList>
    </citation>
    <scope>NUCLEOTIDE SEQUENCE [LARGE SCALE GENOMIC DNA]</scope>
    <source>
        <strain evidence="3 4">BR 10303</strain>
    </source>
</reference>
<keyword evidence="4" id="KW-1185">Reference proteome</keyword>
<dbReference type="InterPro" id="IPR009061">
    <property type="entry name" value="DNA-bd_dom_put_sf"/>
</dbReference>
<keyword evidence="1" id="KW-0238">DNA-binding</keyword>
<comment type="caution">
    <text evidence="3">The sequence shown here is derived from an EMBL/GenBank/DDBJ whole genome shotgun (WGS) entry which is preliminary data.</text>
</comment>
<proteinExistence type="predicted"/>
<dbReference type="EMBL" id="LNCU01000106">
    <property type="protein sequence ID" value="KWV48859.1"/>
    <property type="molecule type" value="Genomic_DNA"/>
</dbReference>